<comment type="caution">
    <text evidence="2">The sequence shown here is derived from an EMBL/GenBank/DDBJ whole genome shotgun (WGS) entry which is preliminary data.</text>
</comment>
<sequence length="125" mass="13488">MKLTSVLASAALVSFFTFSDVPLKIINPSLAQVSAQETNDTTNLTVDQKIAMITANKGKPESAEMMRRYFPQELSPIGVQPGGAGMVVNLYSQKSNVTFSLCTNFDVVVAVKKGKVTKFPANEVK</sequence>
<name>A0A846HI92_9CYAN</name>
<reference evidence="2 3" key="1">
    <citation type="journal article" date="2015" name="Genome Announc.">
        <title>Draft Genome Sequence of Cyanobacterium Hassallia byssoidea Strain VB512170, Isolated from Monuments in India.</title>
        <authorList>
            <person name="Singh D."/>
            <person name="Chandrababunaidu M.M."/>
            <person name="Panda A."/>
            <person name="Sen D."/>
            <person name="Bhattacharyya S."/>
            <person name="Adhikary S.P."/>
            <person name="Tripathy S."/>
        </authorList>
    </citation>
    <scope>NUCLEOTIDE SEQUENCE [LARGE SCALE GENOMIC DNA]</scope>
    <source>
        <strain evidence="2 3">VB512170</strain>
    </source>
</reference>
<keyword evidence="3" id="KW-1185">Reference proteome</keyword>
<dbReference type="Proteomes" id="UP000031549">
    <property type="component" value="Unassembled WGS sequence"/>
</dbReference>
<keyword evidence="1" id="KW-0732">Signal</keyword>
<evidence type="ECO:0000313" key="2">
    <source>
        <dbReference type="EMBL" id="NEU77066.1"/>
    </source>
</evidence>
<accession>A0A846HI92</accession>
<organism evidence="2 3">
    <name type="scientific">Hassallia byssoidea VB512170</name>
    <dbReference type="NCBI Taxonomy" id="1304833"/>
    <lineage>
        <taxon>Bacteria</taxon>
        <taxon>Bacillati</taxon>
        <taxon>Cyanobacteriota</taxon>
        <taxon>Cyanophyceae</taxon>
        <taxon>Nostocales</taxon>
        <taxon>Tolypothrichaceae</taxon>
        <taxon>Hassallia</taxon>
    </lineage>
</organism>
<proteinExistence type="predicted"/>
<dbReference type="AlphaFoldDB" id="A0A846HI92"/>
<feature type="chain" id="PRO_5033012929" evidence="1">
    <location>
        <begin position="20"/>
        <end position="125"/>
    </location>
</feature>
<evidence type="ECO:0000256" key="1">
    <source>
        <dbReference type="SAM" id="SignalP"/>
    </source>
</evidence>
<protein>
    <submittedName>
        <fullName evidence="2">Uncharacterized protein</fullName>
    </submittedName>
</protein>
<dbReference type="RefSeq" id="WP_039752352.1">
    <property type="nucleotide sequence ID" value="NZ_JTCM02000151.1"/>
</dbReference>
<dbReference type="EMBL" id="JTCM02000151">
    <property type="protein sequence ID" value="NEU77066.1"/>
    <property type="molecule type" value="Genomic_DNA"/>
</dbReference>
<evidence type="ECO:0000313" key="3">
    <source>
        <dbReference type="Proteomes" id="UP000031549"/>
    </source>
</evidence>
<feature type="signal peptide" evidence="1">
    <location>
        <begin position="1"/>
        <end position="19"/>
    </location>
</feature>
<gene>
    <name evidence="2" type="ORF">PI95_032350</name>
</gene>